<evidence type="ECO:0008006" key="3">
    <source>
        <dbReference type="Google" id="ProtNLM"/>
    </source>
</evidence>
<protein>
    <recommendedName>
        <fullName evidence="3">Plasmid encoded RepA protein</fullName>
    </recommendedName>
</protein>
<organism evidence="1 2">
    <name type="scientific">Candidatus Terasakiella magnetica</name>
    <dbReference type="NCBI Taxonomy" id="1867952"/>
    <lineage>
        <taxon>Bacteria</taxon>
        <taxon>Pseudomonadati</taxon>
        <taxon>Pseudomonadota</taxon>
        <taxon>Alphaproteobacteria</taxon>
        <taxon>Rhodospirillales</taxon>
        <taxon>Terasakiellaceae</taxon>
        <taxon>Terasakiella</taxon>
    </lineage>
</organism>
<name>A0A1C3RH06_9PROT</name>
<sequence>MPLRPTPDFGFELNEKERALIAKMHPSSDIFDKVRAKFDEEVLATEKRLKEKLSEQEKDQQWHYRFEPLLLDCVKQYRKEANPEFVHLFKGFVVCSFPSKDPNQSIWERSTNRYLMQVKGGTDPMTGKFMGVPFGKYARRILMFITDYAFRNSTREIHFGSVSQMMKALSISKGTKQKQLFEDQLNRLAACSITFTYSYLQHKDPDLNIRDNVEFVDDFTVELATKSYGFWHPSGRHKNTITLTQEFYDYLQNFHCLEPWKDIKAVWNKKLGLDFYLLVSQIWFDIQHGTKQLDFDYPFEKLNKVIGSNYKRARNIKKDIETTVDYINTNPYLKYGVEVFKKAPPGWNEDYRWKHRRDLEDFQPLFFRVVKKEDRELVKLKKLASHRKGVL</sequence>
<dbReference type="STRING" id="1867952.MTBPR1_200020"/>
<dbReference type="RefSeq" id="WP_069188644.1">
    <property type="nucleotide sequence ID" value="NZ_FLYE01000013.1"/>
</dbReference>
<proteinExistence type="predicted"/>
<evidence type="ECO:0000313" key="1">
    <source>
        <dbReference type="EMBL" id="SCA56540.1"/>
    </source>
</evidence>
<dbReference type="AlphaFoldDB" id="A0A1C3RH06"/>
<dbReference type="OrthoDB" id="932750at2"/>
<keyword evidence="2" id="KW-1185">Reference proteome</keyword>
<dbReference type="Proteomes" id="UP000231658">
    <property type="component" value="Unassembled WGS sequence"/>
</dbReference>
<dbReference type="EMBL" id="FLYE01000013">
    <property type="protein sequence ID" value="SCA56540.1"/>
    <property type="molecule type" value="Genomic_DNA"/>
</dbReference>
<reference evidence="1 2" key="1">
    <citation type="submission" date="2016-07" db="EMBL/GenBank/DDBJ databases">
        <authorList>
            <person name="Lefevre C.T."/>
        </authorList>
    </citation>
    <scope>NUCLEOTIDE SEQUENCE [LARGE SCALE GENOMIC DNA]</scope>
    <source>
        <strain evidence="1">PR1</strain>
    </source>
</reference>
<evidence type="ECO:0000313" key="2">
    <source>
        <dbReference type="Proteomes" id="UP000231658"/>
    </source>
</evidence>
<gene>
    <name evidence="1" type="ORF">MTBPR1_200020</name>
</gene>
<accession>A0A1C3RH06</accession>